<evidence type="ECO:0000256" key="1">
    <source>
        <dbReference type="ARBA" id="ARBA00005417"/>
    </source>
</evidence>
<evidence type="ECO:0000259" key="8">
    <source>
        <dbReference type="PROSITE" id="PS50893"/>
    </source>
</evidence>
<comment type="similarity">
    <text evidence="1">Belongs to the ABC transporter superfamily.</text>
</comment>
<keyword evidence="2" id="KW-0813">Transport</keyword>
<dbReference type="GO" id="GO:0005524">
    <property type="term" value="F:ATP binding"/>
    <property type="evidence" value="ECO:0007669"/>
    <property type="project" value="UniProtKB-KW"/>
</dbReference>
<evidence type="ECO:0000256" key="7">
    <source>
        <dbReference type="ARBA" id="ARBA00023136"/>
    </source>
</evidence>
<dbReference type="PANTHER" id="PTHR43553:SF24">
    <property type="entry name" value="ENERGY-COUPLING FACTOR TRANSPORTER ATP-BINDING PROTEIN ECFA1"/>
    <property type="match status" value="1"/>
</dbReference>
<dbReference type="Gene3D" id="3.40.50.300">
    <property type="entry name" value="P-loop containing nucleotide triphosphate hydrolases"/>
    <property type="match status" value="1"/>
</dbReference>
<dbReference type="EMBL" id="JAMDMM010000048">
    <property type="protein sequence ID" value="MCY9610026.1"/>
    <property type="molecule type" value="Genomic_DNA"/>
</dbReference>
<keyword evidence="4" id="KW-0547">Nucleotide-binding</keyword>
<keyword evidence="10" id="KW-1185">Reference proteome</keyword>
<keyword evidence="5 9" id="KW-0067">ATP-binding</keyword>
<dbReference type="SMART" id="SM00382">
    <property type="entry name" value="AAA"/>
    <property type="match status" value="1"/>
</dbReference>
<keyword evidence="3" id="KW-1003">Cell membrane</keyword>
<organism evidence="9 10">
    <name type="scientific">Paenibacillus thiaminolyticus</name>
    <name type="common">Bacillus thiaminolyticus</name>
    <dbReference type="NCBI Taxonomy" id="49283"/>
    <lineage>
        <taxon>Bacteria</taxon>
        <taxon>Bacillati</taxon>
        <taxon>Bacillota</taxon>
        <taxon>Bacilli</taxon>
        <taxon>Bacillales</taxon>
        <taxon>Paenibacillaceae</taxon>
        <taxon>Paenibacillus</taxon>
    </lineage>
</organism>
<dbReference type="InterPro" id="IPR003593">
    <property type="entry name" value="AAA+_ATPase"/>
</dbReference>
<comment type="caution">
    <text evidence="9">The sequence shown here is derived from an EMBL/GenBank/DDBJ whole genome shotgun (WGS) entry which is preliminary data.</text>
</comment>
<dbReference type="InterPro" id="IPR015856">
    <property type="entry name" value="ABC_transpr_CbiO/EcfA_su"/>
</dbReference>
<evidence type="ECO:0000313" key="10">
    <source>
        <dbReference type="Proteomes" id="UP001209276"/>
    </source>
</evidence>
<dbReference type="PANTHER" id="PTHR43553">
    <property type="entry name" value="HEAVY METAL TRANSPORTER"/>
    <property type="match status" value="1"/>
</dbReference>
<keyword evidence="6" id="KW-1278">Translocase</keyword>
<name>A0ABT4G1R2_PANTH</name>
<dbReference type="SUPFAM" id="SSF52540">
    <property type="entry name" value="P-loop containing nucleoside triphosphate hydrolases"/>
    <property type="match status" value="1"/>
</dbReference>
<reference evidence="9 10" key="1">
    <citation type="submission" date="2022-05" db="EMBL/GenBank/DDBJ databases">
        <title>Genome Sequencing of Bee-Associated Microbes.</title>
        <authorList>
            <person name="Dunlap C."/>
        </authorList>
    </citation>
    <scope>NUCLEOTIDE SEQUENCE [LARGE SCALE GENOMIC DNA]</scope>
    <source>
        <strain evidence="9 10">NRRL B-14613</strain>
    </source>
</reference>
<dbReference type="InterPro" id="IPR027417">
    <property type="entry name" value="P-loop_NTPase"/>
</dbReference>
<evidence type="ECO:0000256" key="5">
    <source>
        <dbReference type="ARBA" id="ARBA00022840"/>
    </source>
</evidence>
<protein>
    <submittedName>
        <fullName evidence="9">Energy-coupling factor ABC transporter ATP-binding protein</fullName>
    </submittedName>
</protein>
<dbReference type="RefSeq" id="WP_174818202.1">
    <property type="nucleotide sequence ID" value="NZ_CABMNB010000013.1"/>
</dbReference>
<evidence type="ECO:0000256" key="4">
    <source>
        <dbReference type="ARBA" id="ARBA00022741"/>
    </source>
</evidence>
<dbReference type="PROSITE" id="PS50893">
    <property type="entry name" value="ABC_TRANSPORTER_2"/>
    <property type="match status" value="1"/>
</dbReference>
<sequence length="268" mass="29547">MSELIRIWKVHFEYAPGMPVLHDVTLDFDTRATAVIGQNGAGKTTLVKLLKGLLKPMAGEITVCGIRTEEATVAGLAGRIGLVFQNPNDQICKRTVLDEVMFGPLNLKRSPAVAREWAMAALDMVGLTAHGQMNPHDLGLSEKKLVSIASIVAMDTDILILDEPTIAQDDAGKRRIGGIIEQLKRQGKLVLAILHDMDFAAVHFERTIVMNRGRVLMDDETRHVFSRQEILREACLDTPYATQLGKRWGLPDMVLTAEELIAAMSAKR</sequence>
<gene>
    <name evidence="9" type="ORF">M5W83_22985</name>
</gene>
<keyword evidence="7" id="KW-0472">Membrane</keyword>
<dbReference type="InterPro" id="IPR050095">
    <property type="entry name" value="ECF_ABC_transporter_ATP-bd"/>
</dbReference>
<feature type="domain" description="ABC transporter" evidence="8">
    <location>
        <begin position="5"/>
        <end position="237"/>
    </location>
</feature>
<evidence type="ECO:0000256" key="3">
    <source>
        <dbReference type="ARBA" id="ARBA00022475"/>
    </source>
</evidence>
<evidence type="ECO:0000256" key="6">
    <source>
        <dbReference type="ARBA" id="ARBA00022967"/>
    </source>
</evidence>
<dbReference type="CDD" id="cd03225">
    <property type="entry name" value="ABC_cobalt_CbiO_domain1"/>
    <property type="match status" value="1"/>
</dbReference>
<dbReference type="GeneID" id="76997748"/>
<evidence type="ECO:0000313" key="9">
    <source>
        <dbReference type="EMBL" id="MCY9610026.1"/>
    </source>
</evidence>
<dbReference type="Pfam" id="PF00005">
    <property type="entry name" value="ABC_tran"/>
    <property type="match status" value="1"/>
</dbReference>
<evidence type="ECO:0000256" key="2">
    <source>
        <dbReference type="ARBA" id="ARBA00022448"/>
    </source>
</evidence>
<accession>A0ABT4G1R2</accession>
<dbReference type="Proteomes" id="UP001209276">
    <property type="component" value="Unassembled WGS sequence"/>
</dbReference>
<proteinExistence type="inferred from homology"/>
<dbReference type="InterPro" id="IPR003439">
    <property type="entry name" value="ABC_transporter-like_ATP-bd"/>
</dbReference>